<evidence type="ECO:0000313" key="4">
    <source>
        <dbReference type="EMBL" id="PSJ17039.1"/>
    </source>
</evidence>
<dbReference type="InterPro" id="IPR051257">
    <property type="entry name" value="Diverse_CBS-Domain"/>
</dbReference>
<dbReference type="SUPFAM" id="SSF54631">
    <property type="entry name" value="CBS-domain pair"/>
    <property type="match status" value="1"/>
</dbReference>
<dbReference type="GO" id="GO:0016301">
    <property type="term" value="F:kinase activity"/>
    <property type="evidence" value="ECO:0007669"/>
    <property type="project" value="UniProtKB-KW"/>
</dbReference>
<dbReference type="Proteomes" id="UP000241912">
    <property type="component" value="Unassembled WGS sequence"/>
</dbReference>
<name>A0A2P7NUC5_9PROT</name>
<dbReference type="SMART" id="SM00116">
    <property type="entry name" value="CBS"/>
    <property type="match status" value="2"/>
</dbReference>
<feature type="domain" description="CBS" evidence="3">
    <location>
        <begin position="9"/>
        <end position="70"/>
    </location>
</feature>
<dbReference type="PROSITE" id="PS51371">
    <property type="entry name" value="CBS"/>
    <property type="match status" value="2"/>
</dbReference>
<accession>A0A2P7NUC5</accession>
<dbReference type="InterPro" id="IPR046342">
    <property type="entry name" value="CBS_dom_sf"/>
</dbReference>
<keyword evidence="1 2" id="KW-0129">CBS domain</keyword>
<dbReference type="AlphaFoldDB" id="A0A2P7NUC5"/>
<keyword evidence="4" id="KW-0808">Transferase</keyword>
<dbReference type="InterPro" id="IPR000644">
    <property type="entry name" value="CBS_dom"/>
</dbReference>
<reference evidence="4 5" key="1">
    <citation type="submission" date="2018-03" db="EMBL/GenBank/DDBJ databases">
        <title>Draft genome of Nitrosomonas supralitoralis APG5.</title>
        <authorList>
            <person name="Urakawa H."/>
            <person name="Lopez J.V."/>
        </authorList>
    </citation>
    <scope>NUCLEOTIDE SEQUENCE [LARGE SCALE GENOMIC DNA]</scope>
    <source>
        <strain evidence="4 5">APG5</strain>
    </source>
</reference>
<keyword evidence="4" id="KW-0418">Kinase</keyword>
<feature type="domain" description="CBS" evidence="3">
    <location>
        <begin position="76"/>
        <end position="131"/>
    </location>
</feature>
<dbReference type="Pfam" id="PF00571">
    <property type="entry name" value="CBS"/>
    <property type="match status" value="2"/>
</dbReference>
<dbReference type="EMBL" id="PXXU01000029">
    <property type="protein sequence ID" value="PSJ17039.1"/>
    <property type="molecule type" value="Genomic_DNA"/>
</dbReference>
<dbReference type="Gene3D" id="3.10.580.10">
    <property type="entry name" value="CBS-domain"/>
    <property type="match status" value="1"/>
</dbReference>
<evidence type="ECO:0000259" key="3">
    <source>
        <dbReference type="PROSITE" id="PS51371"/>
    </source>
</evidence>
<evidence type="ECO:0000313" key="5">
    <source>
        <dbReference type="Proteomes" id="UP000241912"/>
    </source>
</evidence>
<evidence type="ECO:0000256" key="2">
    <source>
        <dbReference type="PROSITE-ProRule" id="PRU00703"/>
    </source>
</evidence>
<dbReference type="PANTHER" id="PTHR43080">
    <property type="entry name" value="CBS DOMAIN-CONTAINING PROTEIN CBSX3, MITOCHONDRIAL"/>
    <property type="match status" value="1"/>
</dbReference>
<keyword evidence="5" id="KW-1185">Reference proteome</keyword>
<proteinExistence type="predicted"/>
<gene>
    <name evidence="4" type="ORF">C7H79_10265</name>
</gene>
<dbReference type="OrthoDB" id="9807125at2"/>
<dbReference type="CDD" id="cd04623">
    <property type="entry name" value="CBS_pair_bac_euk"/>
    <property type="match status" value="1"/>
</dbReference>
<dbReference type="InterPro" id="IPR044725">
    <property type="entry name" value="CBSX3_CBS_dom"/>
</dbReference>
<dbReference type="PANTHER" id="PTHR43080:SF2">
    <property type="entry name" value="CBS DOMAIN-CONTAINING PROTEIN"/>
    <property type="match status" value="1"/>
</dbReference>
<sequence>MKTVRQLLEEKGHDVKIVSPEASLIDAMQQMSANNIGALLVMEDSKLVGILTERDFSRKSYLLDKPLRDVRVNELMTRQVAYVSPDYTNEDCMALVTEMRVRHLPVLEDDRVIGLISIGDLVKDTISEHQFIIHQLERYIYSTPE</sequence>
<comment type="caution">
    <text evidence="4">The sequence shown here is derived from an EMBL/GenBank/DDBJ whole genome shotgun (WGS) entry which is preliminary data.</text>
</comment>
<organism evidence="4 5">
    <name type="scientific">Nitrosomonas supralitoralis</name>
    <dbReference type="NCBI Taxonomy" id="2116706"/>
    <lineage>
        <taxon>Bacteria</taxon>
        <taxon>Pseudomonadati</taxon>
        <taxon>Pseudomonadota</taxon>
        <taxon>Betaproteobacteria</taxon>
        <taxon>Nitrosomonadales</taxon>
        <taxon>Nitrosomonadaceae</taxon>
        <taxon>Nitrosomonas</taxon>
    </lineage>
</organism>
<evidence type="ECO:0000256" key="1">
    <source>
        <dbReference type="ARBA" id="ARBA00023122"/>
    </source>
</evidence>
<protein>
    <submittedName>
        <fullName evidence="4">Histidine kinase</fullName>
    </submittedName>
</protein>